<dbReference type="Gene3D" id="3.40.50.720">
    <property type="entry name" value="NAD(P)-binding Rossmann-like Domain"/>
    <property type="match status" value="1"/>
</dbReference>
<dbReference type="OrthoDB" id="9810734at2"/>
<evidence type="ECO:0000256" key="1">
    <source>
        <dbReference type="ARBA" id="ARBA00006484"/>
    </source>
</evidence>
<gene>
    <name evidence="4" type="ORF">DMA12_16810</name>
</gene>
<keyword evidence="5" id="KW-1185">Reference proteome</keyword>
<reference evidence="4 5" key="1">
    <citation type="submission" date="2018-05" db="EMBL/GenBank/DDBJ databases">
        <title>Evolution of GPA BGCs.</title>
        <authorList>
            <person name="Waglechner N."/>
            <person name="Wright G.D."/>
        </authorList>
    </citation>
    <scope>NUCLEOTIDE SEQUENCE [LARGE SCALE GENOMIC DNA]</scope>
    <source>
        <strain evidence="4 5">DSM 5908</strain>
    </source>
</reference>
<organism evidence="4 5">
    <name type="scientific">Amycolatopsis balhimycina DSM 5908</name>
    <dbReference type="NCBI Taxonomy" id="1081091"/>
    <lineage>
        <taxon>Bacteria</taxon>
        <taxon>Bacillati</taxon>
        <taxon>Actinomycetota</taxon>
        <taxon>Actinomycetes</taxon>
        <taxon>Pseudonocardiales</taxon>
        <taxon>Pseudonocardiaceae</taxon>
        <taxon>Amycolatopsis</taxon>
    </lineage>
</organism>
<dbReference type="SUPFAM" id="SSF51735">
    <property type="entry name" value="NAD(P)-binding Rossmann-fold domains"/>
    <property type="match status" value="1"/>
</dbReference>
<accession>A0A428WMB9</accession>
<dbReference type="PRINTS" id="PR00080">
    <property type="entry name" value="SDRFAMILY"/>
</dbReference>
<comment type="caution">
    <text evidence="4">The sequence shown here is derived from an EMBL/GenBank/DDBJ whole genome shotgun (WGS) entry which is preliminary data.</text>
</comment>
<dbReference type="InterPro" id="IPR002347">
    <property type="entry name" value="SDR_fam"/>
</dbReference>
<dbReference type="CDD" id="cd05233">
    <property type="entry name" value="SDR_c"/>
    <property type="match status" value="1"/>
</dbReference>
<proteinExistence type="inferred from homology"/>
<evidence type="ECO:0000256" key="2">
    <source>
        <dbReference type="ARBA" id="ARBA00023002"/>
    </source>
</evidence>
<dbReference type="EMBL" id="QHHU01000021">
    <property type="protein sequence ID" value="RSM44208.1"/>
    <property type="molecule type" value="Genomic_DNA"/>
</dbReference>
<dbReference type="RefSeq" id="WP_020639875.1">
    <property type="nucleotide sequence ID" value="NZ_QHHU01000021.1"/>
</dbReference>
<protein>
    <submittedName>
        <fullName evidence="4">SDR family oxidoreductase</fullName>
    </submittedName>
</protein>
<dbReference type="InterPro" id="IPR036291">
    <property type="entry name" value="NAD(P)-bd_dom_sf"/>
</dbReference>
<sequence length="264" mass="26619">MTNRPLALITGASSGIGAAMALTFAERGHDLVLLARRRDRLQEVATRAGERGAAVETLAADLSTPEGLAAAAERAAAGDVRLLISNAGASGYAPLQNVPAADLDALWRLNATAPVTLAHAVLPSLLARGEGGIMAVASLLAFSGGLSAPGMPARTLYAAAKSATVTFVRTLAGELAGSGVHATVVCPGQVATEWSGGANRNRPDAMTPEEVATAAAVAVARRETVCVPGLAGPEALDRLQEAERALLAAGSRSSLAERYATAAP</sequence>
<dbReference type="Proteomes" id="UP000286716">
    <property type="component" value="Unassembled WGS sequence"/>
</dbReference>
<dbReference type="PRINTS" id="PR00081">
    <property type="entry name" value="GDHRDH"/>
</dbReference>
<name>A0A428WMB9_AMYBA</name>
<dbReference type="GO" id="GO:0016020">
    <property type="term" value="C:membrane"/>
    <property type="evidence" value="ECO:0007669"/>
    <property type="project" value="TreeGrafter"/>
</dbReference>
<dbReference type="PANTHER" id="PTHR44196">
    <property type="entry name" value="DEHYDROGENASE/REDUCTASE SDR FAMILY MEMBER 7B"/>
    <property type="match status" value="1"/>
</dbReference>
<dbReference type="Pfam" id="PF00106">
    <property type="entry name" value="adh_short"/>
    <property type="match status" value="1"/>
</dbReference>
<comment type="similarity">
    <text evidence="1 3">Belongs to the short-chain dehydrogenases/reductases (SDR) family.</text>
</comment>
<evidence type="ECO:0000256" key="3">
    <source>
        <dbReference type="RuleBase" id="RU000363"/>
    </source>
</evidence>
<dbReference type="PANTHER" id="PTHR44196:SF2">
    <property type="entry name" value="SHORT-CHAIN DEHYDROGENASE-RELATED"/>
    <property type="match status" value="1"/>
</dbReference>
<keyword evidence="2" id="KW-0560">Oxidoreductase</keyword>
<dbReference type="GO" id="GO:0016491">
    <property type="term" value="F:oxidoreductase activity"/>
    <property type="evidence" value="ECO:0007669"/>
    <property type="project" value="UniProtKB-KW"/>
</dbReference>
<evidence type="ECO:0000313" key="5">
    <source>
        <dbReference type="Proteomes" id="UP000286716"/>
    </source>
</evidence>
<evidence type="ECO:0000313" key="4">
    <source>
        <dbReference type="EMBL" id="RSM44208.1"/>
    </source>
</evidence>
<dbReference type="AlphaFoldDB" id="A0A428WMB9"/>
<dbReference type="PIRSF" id="PIRSF000126">
    <property type="entry name" value="11-beta-HSD1"/>
    <property type="match status" value="1"/>
</dbReference>